<feature type="region of interest" description="Disordered" evidence="14">
    <location>
        <begin position="63"/>
        <end position="93"/>
    </location>
</feature>
<dbReference type="Pfam" id="PF01068">
    <property type="entry name" value="DNA_ligase_A_M"/>
    <property type="match status" value="1"/>
</dbReference>
<dbReference type="PROSITE" id="PS00333">
    <property type="entry name" value="DNA_LIGASE_A2"/>
    <property type="match status" value="1"/>
</dbReference>
<evidence type="ECO:0000256" key="4">
    <source>
        <dbReference type="ARBA" id="ARBA00022705"/>
    </source>
</evidence>
<dbReference type="EC" id="6.5.1.1" evidence="12"/>
<evidence type="ECO:0000256" key="9">
    <source>
        <dbReference type="ARBA" id="ARBA00023204"/>
    </source>
</evidence>
<dbReference type="InterPro" id="IPR000977">
    <property type="entry name" value="DNA_ligase_ATP-dep"/>
</dbReference>
<organism evidence="16 17">
    <name type="scientific">Physocladia obscura</name>
    <dbReference type="NCBI Taxonomy" id="109957"/>
    <lineage>
        <taxon>Eukaryota</taxon>
        <taxon>Fungi</taxon>
        <taxon>Fungi incertae sedis</taxon>
        <taxon>Chytridiomycota</taxon>
        <taxon>Chytridiomycota incertae sedis</taxon>
        <taxon>Chytridiomycetes</taxon>
        <taxon>Chytridiales</taxon>
        <taxon>Chytriomycetaceae</taxon>
        <taxon>Physocladia</taxon>
    </lineage>
</organism>
<dbReference type="GO" id="GO:0071897">
    <property type="term" value="P:DNA biosynthetic process"/>
    <property type="evidence" value="ECO:0007669"/>
    <property type="project" value="InterPro"/>
</dbReference>
<dbReference type="GO" id="GO:0005739">
    <property type="term" value="C:mitochondrion"/>
    <property type="evidence" value="ECO:0007669"/>
    <property type="project" value="TreeGrafter"/>
</dbReference>
<dbReference type="Gene3D" id="3.30.1490.70">
    <property type="match status" value="1"/>
</dbReference>
<evidence type="ECO:0000313" key="16">
    <source>
        <dbReference type="EMBL" id="KAJ3132363.1"/>
    </source>
</evidence>
<dbReference type="PROSITE" id="PS50160">
    <property type="entry name" value="DNA_LIGASE_A3"/>
    <property type="match status" value="1"/>
</dbReference>
<sequence length="826" mass="91168">MPLYSRTEAETVVTTVSAQLEKSIASPPQSSATAKRPHTLIITDSDSDNDQLVRNLKPDHSSAFTFSESLSDNTNVPPSKKQKDSHFESGVDDDFQTPMKAPILQPNLLECTSDTKIIPGLNLAGRKVHPMFANKTTGQKPSSDTVATSVVENSVDNLKTEKKAADSMKAGGAPDNNINDEESGNSIDSALKLIDSSDSVASWKKNDPVPYSALCKTFDEIEATTKRGISDKIFPHGFASLAKIVVTICPEYEGKELGIGDSILMKAVANATGRSISNIKSDCDKVGDLGTVAEVSKKKQMTFGVGKILTVDKVFATLKEISGISGSSSQAKKIERINSLLVNCKGSETKFLIRSLEGKLRIGLAEKTVLVAISHASIISNIECKAWSKEKLERELESGTAILKQVLEKKKLTFHPYSELPNYDIIIPALAEHGIKKLHEICKLTPGIPLKPMLAHPTKSLTEVLDRFENINFICEFKYDGERAQIHQLEDGTINIYSRNSENLSVKYPDIMQMLPDVIAPGVTSFVLDCEAVAWDIKKKCILPFQVLSTRKRKDVAVEDIQVAVCVYVFDILYLNGKSLITETLRSRKESLKKSFFEQEGKFTFAKALEASSVDEIQTFLDESVAGNCEGLMVKTMDDGSTYEPSIRSKNWLKVKKDYLTGIGDTLDLVVIGGYFGKGKRTGWYGGFLLACYDDDSETYQSICKVATGLTEENLKQFYELFEPYKIDVPPSYYQFSDVPNIRPDVWFKPVQVWEVKAADLSISPVHHAGKGLCDPSKGISLRFPRFIRVREDKGPEQATNAEQVATMYRAQNLNSASGNVLEDDF</sequence>
<keyword evidence="7 12" id="KW-0067">ATP-binding</keyword>
<dbReference type="GO" id="GO:0051301">
    <property type="term" value="P:cell division"/>
    <property type="evidence" value="ECO:0007669"/>
    <property type="project" value="UniProtKB-KW"/>
</dbReference>
<comment type="catalytic activity">
    <reaction evidence="11 12">
        <text>ATP + (deoxyribonucleotide)n-3'-hydroxyl + 5'-phospho-(deoxyribonucleotide)m = (deoxyribonucleotide)n+m + AMP + diphosphate.</text>
        <dbReference type="EC" id="6.5.1.1"/>
    </reaction>
</comment>
<dbReference type="SUPFAM" id="SSF56091">
    <property type="entry name" value="DNA ligase/mRNA capping enzyme, catalytic domain"/>
    <property type="match status" value="1"/>
</dbReference>
<keyword evidence="8 12" id="KW-0233">DNA recombination</keyword>
<comment type="caution">
    <text evidence="16">The sequence shown here is derived from an EMBL/GenBank/DDBJ whole genome shotgun (WGS) entry which is preliminary data.</text>
</comment>
<keyword evidence="4" id="KW-0235">DNA replication</keyword>
<dbReference type="InterPro" id="IPR012309">
    <property type="entry name" value="DNA_ligase_ATP-dep_C"/>
</dbReference>
<dbReference type="SUPFAM" id="SSF117018">
    <property type="entry name" value="ATP-dependent DNA ligase DNA-binding domain"/>
    <property type="match status" value="1"/>
</dbReference>
<evidence type="ECO:0000256" key="13">
    <source>
        <dbReference type="RuleBase" id="RU004196"/>
    </source>
</evidence>
<keyword evidence="9 12" id="KW-0234">DNA repair</keyword>
<evidence type="ECO:0000256" key="14">
    <source>
        <dbReference type="SAM" id="MobiDB-lite"/>
    </source>
</evidence>
<dbReference type="Pfam" id="PF04675">
    <property type="entry name" value="DNA_ligase_A_N"/>
    <property type="match status" value="1"/>
</dbReference>
<dbReference type="CDD" id="cd07900">
    <property type="entry name" value="Adenylation_DNA_ligase_I_Euk"/>
    <property type="match status" value="1"/>
</dbReference>
<evidence type="ECO:0000256" key="5">
    <source>
        <dbReference type="ARBA" id="ARBA00022741"/>
    </source>
</evidence>
<evidence type="ECO:0000313" key="17">
    <source>
        <dbReference type="Proteomes" id="UP001211907"/>
    </source>
</evidence>
<dbReference type="EMBL" id="JADGJH010000253">
    <property type="protein sequence ID" value="KAJ3132363.1"/>
    <property type="molecule type" value="Genomic_DNA"/>
</dbReference>
<evidence type="ECO:0000256" key="10">
    <source>
        <dbReference type="ARBA" id="ARBA00023306"/>
    </source>
</evidence>
<dbReference type="GO" id="GO:0003677">
    <property type="term" value="F:DNA binding"/>
    <property type="evidence" value="ECO:0007669"/>
    <property type="project" value="InterPro"/>
</dbReference>
<accession>A0AAD5T8G0</accession>
<keyword evidence="3" id="KW-0132">Cell division</keyword>
<feature type="domain" description="ATP-dependent DNA ligase family profile" evidence="15">
    <location>
        <begin position="558"/>
        <end position="694"/>
    </location>
</feature>
<keyword evidence="5 12" id="KW-0547">Nucleotide-binding</keyword>
<protein>
    <recommendedName>
        <fullName evidence="12">DNA ligase</fullName>
        <ecNumber evidence="12">6.5.1.1</ecNumber>
    </recommendedName>
</protein>
<dbReference type="Gene3D" id="3.30.470.30">
    <property type="entry name" value="DNA ligase/mRNA capping enzyme"/>
    <property type="match status" value="1"/>
</dbReference>
<dbReference type="GO" id="GO:0006281">
    <property type="term" value="P:DNA repair"/>
    <property type="evidence" value="ECO:0007669"/>
    <property type="project" value="UniProtKB-KW"/>
</dbReference>
<gene>
    <name evidence="16" type="primary">LIG1</name>
    <name evidence="16" type="ORF">HK100_005406</name>
</gene>
<evidence type="ECO:0000256" key="1">
    <source>
        <dbReference type="ARBA" id="ARBA00007572"/>
    </source>
</evidence>
<dbReference type="Pfam" id="PF04679">
    <property type="entry name" value="DNA_ligase_A_C"/>
    <property type="match status" value="1"/>
</dbReference>
<dbReference type="GO" id="GO:0003910">
    <property type="term" value="F:DNA ligase (ATP) activity"/>
    <property type="evidence" value="ECO:0007669"/>
    <property type="project" value="UniProtKB-EC"/>
</dbReference>
<keyword evidence="6 12" id="KW-0227">DNA damage</keyword>
<dbReference type="PANTHER" id="PTHR45674">
    <property type="entry name" value="DNA LIGASE 1/3 FAMILY MEMBER"/>
    <property type="match status" value="1"/>
</dbReference>
<dbReference type="GO" id="GO:0005524">
    <property type="term" value="F:ATP binding"/>
    <property type="evidence" value="ECO:0007669"/>
    <property type="project" value="UniProtKB-KW"/>
</dbReference>
<dbReference type="NCBIfam" id="TIGR00574">
    <property type="entry name" value="dnl1"/>
    <property type="match status" value="1"/>
</dbReference>
<evidence type="ECO:0000256" key="11">
    <source>
        <dbReference type="ARBA" id="ARBA00034003"/>
    </source>
</evidence>
<dbReference type="Gene3D" id="1.10.3260.10">
    <property type="entry name" value="DNA ligase, ATP-dependent, N-terminal domain"/>
    <property type="match status" value="1"/>
</dbReference>
<evidence type="ECO:0000256" key="12">
    <source>
        <dbReference type="RuleBase" id="RU000617"/>
    </source>
</evidence>
<dbReference type="InterPro" id="IPR012340">
    <property type="entry name" value="NA-bd_OB-fold"/>
</dbReference>
<dbReference type="GO" id="GO:0006310">
    <property type="term" value="P:DNA recombination"/>
    <property type="evidence" value="ECO:0007669"/>
    <property type="project" value="UniProtKB-KW"/>
</dbReference>
<dbReference type="InterPro" id="IPR012310">
    <property type="entry name" value="DNA_ligase_ATP-dep_cent"/>
</dbReference>
<dbReference type="InterPro" id="IPR036599">
    <property type="entry name" value="DNA_ligase_N_sf"/>
</dbReference>
<dbReference type="InterPro" id="IPR012308">
    <property type="entry name" value="DNA_ligase_ATP-dep_N"/>
</dbReference>
<dbReference type="GO" id="GO:0005634">
    <property type="term" value="C:nucleus"/>
    <property type="evidence" value="ECO:0007669"/>
    <property type="project" value="TreeGrafter"/>
</dbReference>
<dbReference type="PROSITE" id="PS00697">
    <property type="entry name" value="DNA_LIGASE_A1"/>
    <property type="match status" value="1"/>
</dbReference>
<dbReference type="InterPro" id="IPR016059">
    <property type="entry name" value="DNA_ligase_ATP-dep_CS"/>
</dbReference>
<dbReference type="InterPro" id="IPR050191">
    <property type="entry name" value="ATP-dep_DNA_ligase"/>
</dbReference>
<dbReference type="CDD" id="cd07969">
    <property type="entry name" value="OBF_DNA_ligase_I"/>
    <property type="match status" value="1"/>
</dbReference>
<evidence type="ECO:0000256" key="3">
    <source>
        <dbReference type="ARBA" id="ARBA00022618"/>
    </source>
</evidence>
<dbReference type="FunFam" id="2.40.50.140:FF:000062">
    <property type="entry name" value="DNA ligase"/>
    <property type="match status" value="1"/>
</dbReference>
<keyword evidence="10" id="KW-0131">Cell cycle</keyword>
<comment type="similarity">
    <text evidence="1 13">Belongs to the ATP-dependent DNA ligase family.</text>
</comment>
<dbReference type="Gene3D" id="2.40.50.140">
    <property type="entry name" value="Nucleic acid-binding proteins"/>
    <property type="match status" value="1"/>
</dbReference>
<dbReference type="PANTHER" id="PTHR45674:SF4">
    <property type="entry name" value="DNA LIGASE 1"/>
    <property type="match status" value="1"/>
</dbReference>
<name>A0AAD5T8G0_9FUNG</name>
<keyword evidence="2 12" id="KW-0436">Ligase</keyword>
<dbReference type="SUPFAM" id="SSF50249">
    <property type="entry name" value="Nucleic acid-binding proteins"/>
    <property type="match status" value="1"/>
</dbReference>
<proteinExistence type="inferred from homology"/>
<evidence type="ECO:0000256" key="8">
    <source>
        <dbReference type="ARBA" id="ARBA00023172"/>
    </source>
</evidence>
<dbReference type="FunFam" id="3.30.470.30:FF:000016">
    <property type="entry name" value="DNA ligase"/>
    <property type="match status" value="1"/>
</dbReference>
<dbReference type="Proteomes" id="UP001211907">
    <property type="component" value="Unassembled WGS sequence"/>
</dbReference>
<feature type="compositionally biased region" description="Polar residues" evidence="14">
    <location>
        <begin position="63"/>
        <end position="77"/>
    </location>
</feature>
<evidence type="ECO:0000256" key="6">
    <source>
        <dbReference type="ARBA" id="ARBA00022763"/>
    </source>
</evidence>
<evidence type="ECO:0000256" key="7">
    <source>
        <dbReference type="ARBA" id="ARBA00022840"/>
    </source>
</evidence>
<dbReference type="GO" id="GO:1903461">
    <property type="term" value="P:Okazaki fragment processing involved in mitotic DNA replication"/>
    <property type="evidence" value="ECO:0007669"/>
    <property type="project" value="TreeGrafter"/>
</dbReference>
<reference evidence="16" key="1">
    <citation type="submission" date="2020-05" db="EMBL/GenBank/DDBJ databases">
        <title>Phylogenomic resolution of chytrid fungi.</title>
        <authorList>
            <person name="Stajich J.E."/>
            <person name="Amses K."/>
            <person name="Simmons R."/>
            <person name="Seto K."/>
            <person name="Myers J."/>
            <person name="Bonds A."/>
            <person name="Quandt C.A."/>
            <person name="Barry K."/>
            <person name="Liu P."/>
            <person name="Grigoriev I."/>
            <person name="Longcore J.E."/>
            <person name="James T.Y."/>
        </authorList>
    </citation>
    <scope>NUCLEOTIDE SEQUENCE</scope>
    <source>
        <strain evidence="16">JEL0513</strain>
    </source>
</reference>
<evidence type="ECO:0000256" key="2">
    <source>
        <dbReference type="ARBA" id="ARBA00022598"/>
    </source>
</evidence>
<keyword evidence="17" id="KW-1185">Reference proteome</keyword>
<evidence type="ECO:0000259" key="15">
    <source>
        <dbReference type="PROSITE" id="PS50160"/>
    </source>
</evidence>
<dbReference type="AlphaFoldDB" id="A0AAD5T8G0"/>